<dbReference type="SUPFAM" id="SSF55455">
    <property type="entry name" value="SRF-like"/>
    <property type="match status" value="1"/>
</dbReference>
<evidence type="ECO:0000256" key="5">
    <source>
        <dbReference type="ARBA" id="ARBA00023242"/>
    </source>
</evidence>
<dbReference type="GO" id="GO:0045944">
    <property type="term" value="P:positive regulation of transcription by RNA polymerase II"/>
    <property type="evidence" value="ECO:0007669"/>
    <property type="project" value="InterPro"/>
</dbReference>
<protein>
    <recommendedName>
        <fullName evidence="7">MADS-box domain-containing protein</fullName>
    </recommendedName>
</protein>
<evidence type="ECO:0000256" key="6">
    <source>
        <dbReference type="SAM" id="Coils"/>
    </source>
</evidence>
<evidence type="ECO:0000256" key="3">
    <source>
        <dbReference type="ARBA" id="ARBA00023125"/>
    </source>
</evidence>
<comment type="caution">
    <text evidence="8">The sequence shown here is derived from an EMBL/GenBank/DDBJ whole genome shotgun (WGS) entry which is preliminary data.</text>
</comment>
<keyword evidence="2" id="KW-0805">Transcription regulation</keyword>
<keyword evidence="3" id="KW-0238">DNA-binding</keyword>
<accession>A0AAW1I375</accession>
<organism evidence="8 9">
    <name type="scientific">Saponaria officinalis</name>
    <name type="common">Common soapwort</name>
    <name type="synonym">Lychnis saponaria</name>
    <dbReference type="NCBI Taxonomy" id="3572"/>
    <lineage>
        <taxon>Eukaryota</taxon>
        <taxon>Viridiplantae</taxon>
        <taxon>Streptophyta</taxon>
        <taxon>Embryophyta</taxon>
        <taxon>Tracheophyta</taxon>
        <taxon>Spermatophyta</taxon>
        <taxon>Magnoliopsida</taxon>
        <taxon>eudicotyledons</taxon>
        <taxon>Gunneridae</taxon>
        <taxon>Pentapetalae</taxon>
        <taxon>Caryophyllales</taxon>
        <taxon>Caryophyllaceae</taxon>
        <taxon>Caryophylleae</taxon>
        <taxon>Saponaria</taxon>
    </lineage>
</organism>
<dbReference type="AlphaFoldDB" id="A0AAW1I375"/>
<dbReference type="GO" id="GO:0046983">
    <property type="term" value="F:protein dimerization activity"/>
    <property type="evidence" value="ECO:0007669"/>
    <property type="project" value="InterPro"/>
</dbReference>
<dbReference type="Proteomes" id="UP001443914">
    <property type="component" value="Unassembled WGS sequence"/>
</dbReference>
<dbReference type="InterPro" id="IPR036879">
    <property type="entry name" value="TF_MADSbox_sf"/>
</dbReference>
<keyword evidence="6" id="KW-0175">Coiled coil</keyword>
<dbReference type="PROSITE" id="PS50066">
    <property type="entry name" value="MADS_BOX_2"/>
    <property type="match status" value="1"/>
</dbReference>
<keyword evidence="5" id="KW-0539">Nucleus</keyword>
<sequence length="295" mass="33893">MTRKKVKLAFITNDSARKATYKKRKRGLLKKMEELTTLCDVKACAVLYSPYESKPVVWPNPSGARDVISSFKRLPEMEKVKKMVSQEEFLRQRVVKAHEQLKRQQKENREKEMTQVMYQCLSGKTIQNMNLLDLSDLGWVINQHIIEINKRIEGLRKENYNNNNFSNDNTTLSNASNNTNTDTDNIVLVQQSICSAELQGQKGDFDAVQMQMMMQQPWSSFMDMMGAPMVNDHHHHQHIEVNVGENSGVTNNSNNNMNMLMMMGQFGDYQGQGQGQGHVHGQCVNPTMWSNHFFP</sequence>
<dbReference type="InterPro" id="IPR033897">
    <property type="entry name" value="SRF-like_MADS-box"/>
</dbReference>
<dbReference type="CDD" id="cd00266">
    <property type="entry name" value="MADS_SRF_like"/>
    <property type="match status" value="1"/>
</dbReference>
<feature type="coiled-coil region" evidence="6">
    <location>
        <begin position="87"/>
        <end position="115"/>
    </location>
</feature>
<evidence type="ECO:0000256" key="4">
    <source>
        <dbReference type="ARBA" id="ARBA00023163"/>
    </source>
</evidence>
<dbReference type="InterPro" id="IPR002100">
    <property type="entry name" value="TF_MADSbox"/>
</dbReference>
<name>A0AAW1I375_SAPOF</name>
<gene>
    <name evidence="8" type="ORF">RND81_10G176600</name>
</gene>
<dbReference type="SMART" id="SM00432">
    <property type="entry name" value="MADS"/>
    <property type="match status" value="1"/>
</dbReference>
<evidence type="ECO:0000256" key="2">
    <source>
        <dbReference type="ARBA" id="ARBA00023015"/>
    </source>
</evidence>
<dbReference type="PRINTS" id="PR00404">
    <property type="entry name" value="MADSDOMAIN"/>
</dbReference>
<dbReference type="GO" id="GO:0000987">
    <property type="term" value="F:cis-regulatory region sequence-specific DNA binding"/>
    <property type="evidence" value="ECO:0007669"/>
    <property type="project" value="InterPro"/>
</dbReference>
<evidence type="ECO:0000259" key="7">
    <source>
        <dbReference type="PROSITE" id="PS50066"/>
    </source>
</evidence>
<dbReference type="InterPro" id="IPR050142">
    <property type="entry name" value="MADS-box/MEF2_TF"/>
</dbReference>
<comment type="subcellular location">
    <subcellularLocation>
        <location evidence="1">Nucleus</location>
    </subcellularLocation>
</comment>
<dbReference type="PANTHER" id="PTHR48019">
    <property type="entry name" value="SERUM RESPONSE FACTOR HOMOLOG"/>
    <property type="match status" value="1"/>
</dbReference>
<reference evidence="8" key="1">
    <citation type="submission" date="2024-03" db="EMBL/GenBank/DDBJ databases">
        <title>WGS assembly of Saponaria officinalis var. Norfolk2.</title>
        <authorList>
            <person name="Jenkins J."/>
            <person name="Shu S."/>
            <person name="Grimwood J."/>
            <person name="Barry K."/>
            <person name="Goodstein D."/>
            <person name="Schmutz J."/>
            <person name="Leebens-Mack J."/>
            <person name="Osbourn A."/>
        </authorList>
    </citation>
    <scope>NUCLEOTIDE SEQUENCE [LARGE SCALE GENOMIC DNA]</scope>
    <source>
        <strain evidence="8">JIC</strain>
    </source>
</reference>
<dbReference type="GO" id="GO:0005634">
    <property type="term" value="C:nucleus"/>
    <property type="evidence" value="ECO:0007669"/>
    <property type="project" value="UniProtKB-SubCell"/>
</dbReference>
<dbReference type="EMBL" id="JBDFQZ010000010">
    <property type="protein sequence ID" value="KAK9683941.1"/>
    <property type="molecule type" value="Genomic_DNA"/>
</dbReference>
<evidence type="ECO:0000256" key="1">
    <source>
        <dbReference type="ARBA" id="ARBA00004123"/>
    </source>
</evidence>
<proteinExistence type="predicted"/>
<evidence type="ECO:0000313" key="8">
    <source>
        <dbReference type="EMBL" id="KAK9683941.1"/>
    </source>
</evidence>
<feature type="domain" description="MADS-box" evidence="7">
    <location>
        <begin position="1"/>
        <end position="49"/>
    </location>
</feature>
<evidence type="ECO:0000313" key="9">
    <source>
        <dbReference type="Proteomes" id="UP001443914"/>
    </source>
</evidence>
<dbReference type="Pfam" id="PF00319">
    <property type="entry name" value="SRF-TF"/>
    <property type="match status" value="1"/>
</dbReference>
<keyword evidence="9" id="KW-1185">Reference proteome</keyword>
<dbReference type="FunFam" id="3.40.1810.10:FF:000018">
    <property type="entry name" value="agamous-like MADS-box protein AGL80"/>
    <property type="match status" value="1"/>
</dbReference>
<dbReference type="GO" id="GO:0000981">
    <property type="term" value="F:DNA-binding transcription factor activity, RNA polymerase II-specific"/>
    <property type="evidence" value="ECO:0007669"/>
    <property type="project" value="InterPro"/>
</dbReference>
<keyword evidence="4" id="KW-0804">Transcription</keyword>
<dbReference type="Gene3D" id="3.40.1810.10">
    <property type="entry name" value="Transcription factor, MADS-box"/>
    <property type="match status" value="1"/>
</dbReference>